<protein>
    <submittedName>
        <fullName evidence="2">Uncharacterized protein</fullName>
    </submittedName>
</protein>
<evidence type="ECO:0000313" key="3">
    <source>
        <dbReference type="Proteomes" id="UP000053097"/>
    </source>
</evidence>
<evidence type="ECO:0000256" key="1">
    <source>
        <dbReference type="SAM" id="Phobius"/>
    </source>
</evidence>
<dbReference type="AlphaFoldDB" id="A0A026VYD2"/>
<reference evidence="2 3" key="1">
    <citation type="journal article" date="2014" name="Curr. Biol.">
        <title>The genome of the clonal raider ant Cerapachys biroi.</title>
        <authorList>
            <person name="Oxley P.R."/>
            <person name="Ji L."/>
            <person name="Fetter-Pruneda I."/>
            <person name="McKenzie S.K."/>
            <person name="Li C."/>
            <person name="Hu H."/>
            <person name="Zhang G."/>
            <person name="Kronauer D.J."/>
        </authorList>
    </citation>
    <scope>NUCLEOTIDE SEQUENCE [LARGE SCALE GENOMIC DNA]</scope>
</reference>
<feature type="non-terminal residue" evidence="2">
    <location>
        <position position="49"/>
    </location>
</feature>
<sequence length="49" mass="5987">MTICIVDQHFSINKILMRAVALWPYHRTKFVKFHLFLFFIILISFIVFQ</sequence>
<organism evidence="2 3">
    <name type="scientific">Ooceraea biroi</name>
    <name type="common">Clonal raider ant</name>
    <name type="synonym">Cerapachys biroi</name>
    <dbReference type="NCBI Taxonomy" id="2015173"/>
    <lineage>
        <taxon>Eukaryota</taxon>
        <taxon>Metazoa</taxon>
        <taxon>Ecdysozoa</taxon>
        <taxon>Arthropoda</taxon>
        <taxon>Hexapoda</taxon>
        <taxon>Insecta</taxon>
        <taxon>Pterygota</taxon>
        <taxon>Neoptera</taxon>
        <taxon>Endopterygota</taxon>
        <taxon>Hymenoptera</taxon>
        <taxon>Apocrita</taxon>
        <taxon>Aculeata</taxon>
        <taxon>Formicoidea</taxon>
        <taxon>Formicidae</taxon>
        <taxon>Dorylinae</taxon>
        <taxon>Ooceraea</taxon>
    </lineage>
</organism>
<keyword evidence="1" id="KW-0472">Membrane</keyword>
<evidence type="ECO:0000313" key="2">
    <source>
        <dbReference type="EMBL" id="EZA47874.1"/>
    </source>
</evidence>
<accession>A0A026VYD2</accession>
<feature type="transmembrane region" description="Helical" evidence="1">
    <location>
        <begin position="30"/>
        <end position="48"/>
    </location>
</feature>
<keyword evidence="3" id="KW-1185">Reference proteome</keyword>
<gene>
    <name evidence="2" type="ORF">X777_15249</name>
</gene>
<dbReference type="EMBL" id="KK107763">
    <property type="protein sequence ID" value="EZA47874.1"/>
    <property type="molecule type" value="Genomic_DNA"/>
</dbReference>
<dbReference type="Proteomes" id="UP000053097">
    <property type="component" value="Unassembled WGS sequence"/>
</dbReference>
<name>A0A026VYD2_OOCBI</name>
<proteinExistence type="predicted"/>
<keyword evidence="1" id="KW-1133">Transmembrane helix</keyword>
<keyword evidence="1" id="KW-0812">Transmembrane</keyword>